<reference evidence="2 3" key="1">
    <citation type="journal article" date="2021" name="J. Biosci. Bioeng.">
        <title>Identification and characterization of a chc gene cluster responsible for the aromatization pathway of cyclohexanecarboxylate degradation in Sinomonas cyclohexanicum ATCC 51369.</title>
        <authorList>
            <person name="Yamamoto T."/>
            <person name="Hasegawa Y."/>
            <person name="Lau P.C.K."/>
            <person name="Iwaki H."/>
        </authorList>
    </citation>
    <scope>NUCLEOTIDE SEQUENCE [LARGE SCALE GENOMIC DNA]</scope>
    <source>
        <strain evidence="2 3">ATCC 51369</strain>
    </source>
</reference>
<feature type="transmembrane region" description="Helical" evidence="1">
    <location>
        <begin position="162"/>
        <end position="183"/>
    </location>
</feature>
<protein>
    <recommendedName>
        <fullName evidence="4">DUF5134 domain-containing protein</fullName>
    </recommendedName>
</protein>
<sequence>MTHDPLGQIVVTALAAAVAVLYLPDLGRRNRARTRLNAGLHIAMAAGMAAMVWPIGMQVPPDAGATLFGAAAAAYAYQIMVPEPGPFSDGPRDSHHRGVLLWYHLAMMAAMAWMYLAMGLSTHPTHSAVAMPATGTAAPTRGAPAGAPTGGMTHALEGWPLAASWLFVLMFAAALIAFTGLLLKSFTRGGHLHGAGRRRRTAASAGMAAAMLIGYGLLVLP</sequence>
<proteinExistence type="predicted"/>
<feature type="transmembrane region" description="Helical" evidence="1">
    <location>
        <begin position="100"/>
        <end position="118"/>
    </location>
</feature>
<name>A0ABN6FHZ4_SINCY</name>
<evidence type="ECO:0000256" key="1">
    <source>
        <dbReference type="SAM" id="Phobius"/>
    </source>
</evidence>
<keyword evidence="1" id="KW-1133">Transmembrane helix</keyword>
<keyword evidence="1" id="KW-0472">Membrane</keyword>
<feature type="transmembrane region" description="Helical" evidence="1">
    <location>
        <begin position="36"/>
        <end position="57"/>
    </location>
</feature>
<organism evidence="2 3">
    <name type="scientific">Sinomonas cyclohexanicum</name>
    <name type="common">Corynebacterium cyclohexanicum</name>
    <dbReference type="NCBI Taxonomy" id="322009"/>
    <lineage>
        <taxon>Bacteria</taxon>
        <taxon>Bacillati</taxon>
        <taxon>Actinomycetota</taxon>
        <taxon>Actinomycetes</taxon>
        <taxon>Micrococcales</taxon>
        <taxon>Micrococcaceae</taxon>
        <taxon>Sinomonas</taxon>
    </lineage>
</organism>
<gene>
    <name evidence="2" type="ORF">SCMU_22200</name>
</gene>
<evidence type="ECO:0000313" key="3">
    <source>
        <dbReference type="Proteomes" id="UP001319861"/>
    </source>
</evidence>
<dbReference type="InterPro" id="IPR033458">
    <property type="entry name" value="DUF5134"/>
</dbReference>
<feature type="transmembrane region" description="Helical" evidence="1">
    <location>
        <begin position="203"/>
        <end position="220"/>
    </location>
</feature>
<keyword evidence="3" id="KW-1185">Reference proteome</keyword>
<dbReference type="RefSeq" id="WP_229229210.1">
    <property type="nucleotide sequence ID" value="NZ_AP024525.1"/>
</dbReference>
<dbReference type="Pfam" id="PF17197">
    <property type="entry name" value="DUF5134"/>
    <property type="match status" value="1"/>
</dbReference>
<dbReference type="EMBL" id="AP024525">
    <property type="protein sequence ID" value="BCT76378.1"/>
    <property type="molecule type" value="Genomic_DNA"/>
</dbReference>
<dbReference type="Proteomes" id="UP001319861">
    <property type="component" value="Chromosome"/>
</dbReference>
<accession>A0ABN6FHZ4</accession>
<evidence type="ECO:0008006" key="4">
    <source>
        <dbReference type="Google" id="ProtNLM"/>
    </source>
</evidence>
<feature type="transmembrane region" description="Helical" evidence="1">
    <location>
        <begin position="63"/>
        <end position="80"/>
    </location>
</feature>
<keyword evidence="1" id="KW-0812">Transmembrane</keyword>
<feature type="transmembrane region" description="Helical" evidence="1">
    <location>
        <begin position="6"/>
        <end position="24"/>
    </location>
</feature>
<evidence type="ECO:0000313" key="2">
    <source>
        <dbReference type="EMBL" id="BCT76378.1"/>
    </source>
</evidence>